<evidence type="ECO:0000313" key="2">
    <source>
        <dbReference type="EMBL" id="BCJ35319.1"/>
    </source>
</evidence>
<keyword evidence="3" id="KW-1185">Reference proteome</keyword>
<sequence length="63" mass="6517">MRGSVRPNDAARSAPVAVPGPRAVERVGGGLALPDPGSRPGSGWLARFDGASIILWTSWSTEC</sequence>
<proteinExistence type="predicted"/>
<dbReference type="KEGG" id="atl:Athai_28220"/>
<gene>
    <name evidence="2" type="ORF">Athai_28220</name>
</gene>
<evidence type="ECO:0000256" key="1">
    <source>
        <dbReference type="SAM" id="MobiDB-lite"/>
    </source>
</evidence>
<dbReference type="AlphaFoldDB" id="A0A7R7DP42"/>
<protein>
    <submittedName>
        <fullName evidence="2">Uncharacterized protein</fullName>
    </submittedName>
</protein>
<accession>A0A7R7DP42</accession>
<evidence type="ECO:0000313" key="3">
    <source>
        <dbReference type="Proteomes" id="UP000611640"/>
    </source>
</evidence>
<reference evidence="2 3" key="1">
    <citation type="submission" date="2020-08" db="EMBL/GenBank/DDBJ databases">
        <title>Whole genome shotgun sequence of Actinocatenispora thailandica NBRC 105041.</title>
        <authorList>
            <person name="Komaki H."/>
            <person name="Tamura T."/>
        </authorList>
    </citation>
    <scope>NUCLEOTIDE SEQUENCE [LARGE SCALE GENOMIC DNA]</scope>
    <source>
        <strain evidence="2 3">NBRC 105041</strain>
    </source>
</reference>
<dbReference type="EMBL" id="AP023355">
    <property type="protein sequence ID" value="BCJ35319.1"/>
    <property type="molecule type" value="Genomic_DNA"/>
</dbReference>
<name>A0A7R7DP42_9ACTN</name>
<dbReference type="Proteomes" id="UP000611640">
    <property type="component" value="Chromosome"/>
</dbReference>
<organism evidence="2 3">
    <name type="scientific">Actinocatenispora thailandica</name>
    <dbReference type="NCBI Taxonomy" id="227318"/>
    <lineage>
        <taxon>Bacteria</taxon>
        <taxon>Bacillati</taxon>
        <taxon>Actinomycetota</taxon>
        <taxon>Actinomycetes</taxon>
        <taxon>Micromonosporales</taxon>
        <taxon>Micromonosporaceae</taxon>
        <taxon>Actinocatenispora</taxon>
    </lineage>
</organism>
<feature type="region of interest" description="Disordered" evidence="1">
    <location>
        <begin position="1"/>
        <end position="39"/>
    </location>
</feature>